<comment type="similarity">
    <text evidence="2">Belongs to the SusD family.</text>
</comment>
<evidence type="ECO:0000259" key="7">
    <source>
        <dbReference type="Pfam" id="PF14322"/>
    </source>
</evidence>
<dbReference type="EMBL" id="JBHUPA010000039">
    <property type="protein sequence ID" value="MFD2965695.1"/>
    <property type="molecule type" value="Genomic_DNA"/>
</dbReference>
<evidence type="ECO:0000313" key="9">
    <source>
        <dbReference type="Proteomes" id="UP001597560"/>
    </source>
</evidence>
<dbReference type="InterPro" id="IPR012944">
    <property type="entry name" value="SusD_RagB_dom"/>
</dbReference>
<dbReference type="PROSITE" id="PS51257">
    <property type="entry name" value="PROKAR_LIPOPROTEIN"/>
    <property type="match status" value="1"/>
</dbReference>
<protein>
    <submittedName>
        <fullName evidence="8">RagB/SusD family nutrient uptake outer membrane protein</fullName>
    </submittedName>
</protein>
<dbReference type="Pfam" id="PF07980">
    <property type="entry name" value="SusD_RagB"/>
    <property type="match status" value="1"/>
</dbReference>
<keyword evidence="9" id="KW-1185">Reference proteome</keyword>
<dbReference type="Proteomes" id="UP001597560">
    <property type="component" value="Unassembled WGS sequence"/>
</dbReference>
<reference evidence="9" key="1">
    <citation type="journal article" date="2019" name="Int. J. Syst. Evol. Microbiol.">
        <title>The Global Catalogue of Microorganisms (GCM) 10K type strain sequencing project: providing services to taxonomists for standard genome sequencing and annotation.</title>
        <authorList>
            <consortium name="The Broad Institute Genomics Platform"/>
            <consortium name="The Broad Institute Genome Sequencing Center for Infectious Disease"/>
            <person name="Wu L."/>
            <person name="Ma J."/>
        </authorList>
    </citation>
    <scope>NUCLEOTIDE SEQUENCE [LARGE SCALE GENOMIC DNA]</scope>
    <source>
        <strain evidence="9">KCTC 23098</strain>
    </source>
</reference>
<dbReference type="InterPro" id="IPR033985">
    <property type="entry name" value="SusD-like_N"/>
</dbReference>
<keyword evidence="3" id="KW-0732">Signal</keyword>
<keyword evidence="4" id="KW-0472">Membrane</keyword>
<dbReference type="InterPro" id="IPR011990">
    <property type="entry name" value="TPR-like_helical_dom_sf"/>
</dbReference>
<feature type="domain" description="RagB/SusD" evidence="6">
    <location>
        <begin position="317"/>
        <end position="403"/>
    </location>
</feature>
<dbReference type="SUPFAM" id="SSF48452">
    <property type="entry name" value="TPR-like"/>
    <property type="match status" value="1"/>
</dbReference>
<gene>
    <name evidence="8" type="ORF">ACFS6J_28095</name>
</gene>
<dbReference type="CDD" id="cd08977">
    <property type="entry name" value="SusD"/>
    <property type="match status" value="1"/>
</dbReference>
<dbReference type="Gene3D" id="1.25.40.390">
    <property type="match status" value="1"/>
</dbReference>
<keyword evidence="5" id="KW-0998">Cell outer membrane</keyword>
<accession>A0ABW6BCX1</accession>
<evidence type="ECO:0000256" key="3">
    <source>
        <dbReference type="ARBA" id="ARBA00022729"/>
    </source>
</evidence>
<dbReference type="Pfam" id="PF14322">
    <property type="entry name" value="SusD-like_3"/>
    <property type="match status" value="1"/>
</dbReference>
<feature type="domain" description="SusD-like N-terminal" evidence="7">
    <location>
        <begin position="43"/>
        <end position="215"/>
    </location>
</feature>
<evidence type="ECO:0000313" key="8">
    <source>
        <dbReference type="EMBL" id="MFD2965695.1"/>
    </source>
</evidence>
<evidence type="ECO:0000256" key="1">
    <source>
        <dbReference type="ARBA" id="ARBA00004442"/>
    </source>
</evidence>
<evidence type="ECO:0000256" key="4">
    <source>
        <dbReference type="ARBA" id="ARBA00023136"/>
    </source>
</evidence>
<name>A0ABW6BCX1_9SPHI</name>
<comment type="caution">
    <text evidence="8">The sequence shown here is derived from an EMBL/GenBank/DDBJ whole genome shotgun (WGS) entry which is preliminary data.</text>
</comment>
<evidence type="ECO:0000259" key="6">
    <source>
        <dbReference type="Pfam" id="PF07980"/>
    </source>
</evidence>
<comment type="subcellular location">
    <subcellularLocation>
        <location evidence="1">Cell outer membrane</location>
    </subcellularLocation>
</comment>
<evidence type="ECO:0000256" key="5">
    <source>
        <dbReference type="ARBA" id="ARBA00023237"/>
    </source>
</evidence>
<dbReference type="RefSeq" id="WP_377613604.1">
    <property type="nucleotide sequence ID" value="NZ_JBHUPA010000039.1"/>
</dbReference>
<proteinExistence type="inferred from homology"/>
<sequence length="432" mass="48410">MKKKLSMYKTTAITGILAVLMLVSFSSCTKLDFYPQTSVAPETVSERDMDALLNGMYNAVQNNQGRESYIMFDLVGGNLINASGGSELAFIRNILRTDYNLVNNNWSGLYQSLYQVNNVLHIMAGLPQSDKRTRIEGTAHFFRAYIYYNLVSRWGDVPLILENTTERVSRDPSSAVWSQIEADLAIALEKAPAFEGDYYYVSQQAAKALLARVLLGQNKLAEAAQVAEELIASGSFSLDRFDKIFRHTENTEEIFSFKNLTEESSITLSTLFYTYAHDVSGSYVYKPTDEVMNLFEEGDNRKDMSIATVSSLNVINKYPSGQTGTDPIPVIRLGEMYLIAAEGKGLAGLPQLNALRAARNLSPINPSNEAEYQAAVALERRRELLAEGFRWFDLVRTGKAVEVLGIEDYRTKFPIPDYEREVNPNLTQNEGY</sequence>
<evidence type="ECO:0000256" key="2">
    <source>
        <dbReference type="ARBA" id="ARBA00006275"/>
    </source>
</evidence>
<organism evidence="8 9">
    <name type="scientific">Olivibacter jilunii</name>
    <dbReference type="NCBI Taxonomy" id="985016"/>
    <lineage>
        <taxon>Bacteria</taxon>
        <taxon>Pseudomonadati</taxon>
        <taxon>Bacteroidota</taxon>
        <taxon>Sphingobacteriia</taxon>
        <taxon>Sphingobacteriales</taxon>
        <taxon>Sphingobacteriaceae</taxon>
        <taxon>Olivibacter</taxon>
    </lineage>
</organism>